<dbReference type="Gene3D" id="3.40.1440.10">
    <property type="entry name" value="GIY-YIG endonuclease"/>
    <property type="match status" value="1"/>
</dbReference>
<dbReference type="PANTHER" id="PTHR34477">
    <property type="entry name" value="UPF0213 PROTEIN YHBQ"/>
    <property type="match status" value="1"/>
</dbReference>
<dbReference type="CDD" id="cd10448">
    <property type="entry name" value="GIY-YIG_unchar_3"/>
    <property type="match status" value="1"/>
</dbReference>
<evidence type="ECO:0000313" key="4">
    <source>
        <dbReference type="EMBL" id="MEL5995764.1"/>
    </source>
</evidence>
<dbReference type="InterPro" id="IPR007094">
    <property type="entry name" value="RNA-dir_pol_PSvirus"/>
</dbReference>
<dbReference type="Pfam" id="PF01541">
    <property type="entry name" value="GIY-YIG"/>
    <property type="match status" value="1"/>
</dbReference>
<protein>
    <submittedName>
        <fullName evidence="4">GIY-YIG nuclease family protein</fullName>
    </submittedName>
</protein>
<dbReference type="EMBL" id="JBCEVZ010000046">
    <property type="protein sequence ID" value="MEL5995764.1"/>
    <property type="molecule type" value="Genomic_DNA"/>
</dbReference>
<dbReference type="Proteomes" id="UP001479606">
    <property type="component" value="Unassembled WGS sequence"/>
</dbReference>
<dbReference type="InterPro" id="IPR000305">
    <property type="entry name" value="GIY-YIG_endonuc"/>
</dbReference>
<accession>A0ABU9M0C0</accession>
<feature type="domain" description="RdRp catalytic" evidence="3">
    <location>
        <begin position="1"/>
        <end position="103"/>
    </location>
</feature>
<dbReference type="InterPro" id="IPR035901">
    <property type="entry name" value="GIY-YIG_endonuc_sf"/>
</dbReference>
<dbReference type="SUPFAM" id="SSF82771">
    <property type="entry name" value="GIY-YIG endonuclease"/>
    <property type="match status" value="1"/>
</dbReference>
<evidence type="ECO:0000259" key="2">
    <source>
        <dbReference type="PROSITE" id="PS50164"/>
    </source>
</evidence>
<feature type="domain" description="GIY-YIG" evidence="2">
    <location>
        <begin position="2"/>
        <end position="80"/>
    </location>
</feature>
<dbReference type="InterPro" id="IPR050190">
    <property type="entry name" value="UPF0213_domain"/>
</dbReference>
<dbReference type="PANTHER" id="PTHR34477:SF1">
    <property type="entry name" value="UPF0213 PROTEIN YHBQ"/>
    <property type="match status" value="1"/>
</dbReference>
<comment type="caution">
    <text evidence="4">The sequence shown here is derived from an EMBL/GenBank/DDBJ whole genome shotgun (WGS) entry which is preliminary data.</text>
</comment>
<comment type="similarity">
    <text evidence="1">Belongs to the UPF0213 family.</text>
</comment>
<gene>
    <name evidence="4" type="ORF">AAFH49_16230</name>
</gene>
<evidence type="ECO:0000256" key="1">
    <source>
        <dbReference type="ARBA" id="ARBA00007435"/>
    </source>
</evidence>
<evidence type="ECO:0000259" key="3">
    <source>
        <dbReference type="PROSITE" id="PS50507"/>
    </source>
</evidence>
<keyword evidence="5" id="KW-1185">Reference proteome</keyword>
<sequence length="103" mass="12126">MNTYYVYLLTNPTRTVLYTGVTNDLARRLDEHIESENGRRTFAGRYFCNLLMHWEEFQDVNQAIAREKEIKGWRREKKDALVANANPEWKDLSVLIFGDDAVI</sequence>
<name>A0ABU9M0C0_9BACT</name>
<reference evidence="4 5" key="1">
    <citation type="journal article" date="2018" name="Arch. Microbiol.">
        <title>Hymenobacter segetis sp. nov., isolated from soil.</title>
        <authorList>
            <person name="Ten L.N."/>
            <person name="Lim S.J."/>
            <person name="Kim B.O."/>
            <person name="Kang I.K."/>
            <person name="Jung H.Y."/>
        </authorList>
    </citation>
    <scope>NUCLEOTIDE SEQUENCE [LARGE SCALE GENOMIC DNA]</scope>
    <source>
        <strain evidence="4 5">S7-3-11</strain>
    </source>
</reference>
<dbReference type="PROSITE" id="PS50507">
    <property type="entry name" value="RDRP_SSRNA_POS"/>
    <property type="match status" value="1"/>
</dbReference>
<organism evidence="4 5">
    <name type="scientific">Hymenobacter segetis</name>
    <dbReference type="NCBI Taxonomy" id="2025509"/>
    <lineage>
        <taxon>Bacteria</taxon>
        <taxon>Pseudomonadati</taxon>
        <taxon>Bacteroidota</taxon>
        <taxon>Cytophagia</taxon>
        <taxon>Cytophagales</taxon>
        <taxon>Hymenobacteraceae</taxon>
        <taxon>Hymenobacter</taxon>
    </lineage>
</organism>
<dbReference type="PROSITE" id="PS50164">
    <property type="entry name" value="GIY_YIG"/>
    <property type="match status" value="1"/>
</dbReference>
<proteinExistence type="inferred from homology"/>
<dbReference type="RefSeq" id="WP_342299807.1">
    <property type="nucleotide sequence ID" value="NZ_JBCEVZ010000046.1"/>
</dbReference>
<evidence type="ECO:0000313" key="5">
    <source>
        <dbReference type="Proteomes" id="UP001479606"/>
    </source>
</evidence>